<dbReference type="Pfam" id="PF17862">
    <property type="entry name" value="AAA_lid_3"/>
    <property type="match status" value="1"/>
</dbReference>
<proteinExistence type="inferred from homology"/>
<dbReference type="InterPro" id="IPR003593">
    <property type="entry name" value="AAA+_ATPase"/>
</dbReference>
<dbReference type="InterPro" id="IPR050168">
    <property type="entry name" value="AAA_ATPase_domain"/>
</dbReference>
<dbReference type="InterPro" id="IPR027417">
    <property type="entry name" value="P-loop_NTPase"/>
</dbReference>
<dbReference type="GO" id="GO:0097352">
    <property type="term" value="P:autophagosome maturation"/>
    <property type="evidence" value="ECO:0007669"/>
    <property type="project" value="TreeGrafter"/>
</dbReference>
<evidence type="ECO:0000256" key="3">
    <source>
        <dbReference type="RuleBase" id="RU003651"/>
    </source>
</evidence>
<feature type="domain" description="AAA+ ATPase" evidence="4">
    <location>
        <begin position="1"/>
        <end position="122"/>
    </location>
</feature>
<dbReference type="SMART" id="SM00382">
    <property type="entry name" value="AAA"/>
    <property type="match status" value="1"/>
</dbReference>
<evidence type="ECO:0000313" key="5">
    <source>
        <dbReference type="EMBL" id="CAF4123258.1"/>
    </source>
</evidence>
<keyword evidence="2 3" id="KW-0067">ATP-binding</keyword>
<protein>
    <recommendedName>
        <fullName evidence="4">AAA+ ATPase domain-containing protein</fullName>
    </recommendedName>
</protein>
<reference evidence="5" key="1">
    <citation type="submission" date="2021-02" db="EMBL/GenBank/DDBJ databases">
        <authorList>
            <person name="Nowell W R."/>
        </authorList>
    </citation>
    <scope>NUCLEOTIDE SEQUENCE</scope>
</reference>
<evidence type="ECO:0000313" key="6">
    <source>
        <dbReference type="Proteomes" id="UP000663868"/>
    </source>
</evidence>
<dbReference type="AlphaFoldDB" id="A0A819WEG2"/>
<dbReference type="GO" id="GO:0016887">
    <property type="term" value="F:ATP hydrolysis activity"/>
    <property type="evidence" value="ECO:0007669"/>
    <property type="project" value="InterPro"/>
</dbReference>
<dbReference type="InterPro" id="IPR003960">
    <property type="entry name" value="ATPase_AAA_CS"/>
</dbReference>
<dbReference type="GO" id="GO:0005634">
    <property type="term" value="C:nucleus"/>
    <property type="evidence" value="ECO:0007669"/>
    <property type="project" value="TreeGrafter"/>
</dbReference>
<dbReference type="GO" id="GO:0005829">
    <property type="term" value="C:cytosol"/>
    <property type="evidence" value="ECO:0007669"/>
    <property type="project" value="TreeGrafter"/>
</dbReference>
<evidence type="ECO:0000259" key="4">
    <source>
        <dbReference type="SMART" id="SM00382"/>
    </source>
</evidence>
<dbReference type="GO" id="GO:0034098">
    <property type="term" value="C:VCP-NPL4-UFD1 AAA ATPase complex"/>
    <property type="evidence" value="ECO:0007669"/>
    <property type="project" value="TreeGrafter"/>
</dbReference>
<dbReference type="GO" id="GO:0005524">
    <property type="term" value="F:ATP binding"/>
    <property type="evidence" value="ECO:0007669"/>
    <property type="project" value="UniProtKB-KW"/>
</dbReference>
<dbReference type="Gene3D" id="3.40.50.300">
    <property type="entry name" value="P-loop containing nucleotide triphosphate hydrolases"/>
    <property type="match status" value="1"/>
</dbReference>
<evidence type="ECO:0000256" key="2">
    <source>
        <dbReference type="ARBA" id="ARBA00022840"/>
    </source>
</evidence>
<dbReference type="SUPFAM" id="SSF52540">
    <property type="entry name" value="P-loop containing nucleoside triphosphate hydrolases"/>
    <property type="match status" value="1"/>
</dbReference>
<dbReference type="GO" id="GO:0051228">
    <property type="term" value="P:mitotic spindle disassembly"/>
    <property type="evidence" value="ECO:0007669"/>
    <property type="project" value="TreeGrafter"/>
</dbReference>
<dbReference type="Proteomes" id="UP000663868">
    <property type="component" value="Unassembled WGS sequence"/>
</dbReference>
<dbReference type="GO" id="GO:0031593">
    <property type="term" value="F:polyubiquitin modification-dependent protein binding"/>
    <property type="evidence" value="ECO:0007669"/>
    <property type="project" value="TreeGrafter"/>
</dbReference>
<dbReference type="PANTHER" id="PTHR23077:SF171">
    <property type="entry name" value="NUCLEAR VALOSIN-CONTAINING PROTEIN-LIKE"/>
    <property type="match status" value="1"/>
</dbReference>
<dbReference type="GO" id="GO:0030970">
    <property type="term" value="P:retrograde protein transport, ER to cytosol"/>
    <property type="evidence" value="ECO:0007669"/>
    <property type="project" value="TreeGrafter"/>
</dbReference>
<organism evidence="5 6">
    <name type="scientific">Adineta steineri</name>
    <dbReference type="NCBI Taxonomy" id="433720"/>
    <lineage>
        <taxon>Eukaryota</taxon>
        <taxon>Metazoa</taxon>
        <taxon>Spiralia</taxon>
        <taxon>Gnathifera</taxon>
        <taxon>Rotifera</taxon>
        <taxon>Eurotatoria</taxon>
        <taxon>Bdelloidea</taxon>
        <taxon>Adinetida</taxon>
        <taxon>Adinetidae</taxon>
        <taxon>Adineta</taxon>
    </lineage>
</organism>
<keyword evidence="1 3" id="KW-0547">Nucleotide-binding</keyword>
<accession>A0A819WEG2</accession>
<gene>
    <name evidence="5" type="ORF">KXQ929_LOCUS35768</name>
</gene>
<comment type="similarity">
    <text evidence="3">Belongs to the AAA ATPase family.</text>
</comment>
<dbReference type="PANTHER" id="PTHR23077">
    <property type="entry name" value="AAA-FAMILY ATPASE"/>
    <property type="match status" value="1"/>
</dbReference>
<dbReference type="EMBL" id="CAJOBB010005294">
    <property type="protein sequence ID" value="CAF4123258.1"/>
    <property type="molecule type" value="Genomic_DNA"/>
</dbReference>
<dbReference type="PROSITE" id="PS00674">
    <property type="entry name" value="AAA"/>
    <property type="match status" value="1"/>
</dbReference>
<comment type="caution">
    <text evidence="5">The sequence shown here is derived from an EMBL/GenBank/DDBJ whole genome shotgun (WGS) entry which is preliminary data.</text>
</comment>
<dbReference type="InterPro" id="IPR003959">
    <property type="entry name" value="ATPase_AAA_core"/>
</dbReference>
<dbReference type="Pfam" id="PF00004">
    <property type="entry name" value="AAA"/>
    <property type="match status" value="1"/>
</dbReference>
<dbReference type="InterPro" id="IPR041569">
    <property type="entry name" value="AAA_lid_3"/>
</dbReference>
<name>A0A819WEG2_9BILA</name>
<evidence type="ECO:0000256" key="1">
    <source>
        <dbReference type="ARBA" id="ARBA00022741"/>
    </source>
</evidence>
<feature type="non-terminal residue" evidence="5">
    <location>
        <position position="246"/>
    </location>
</feature>
<dbReference type="Gene3D" id="6.10.20.150">
    <property type="match status" value="1"/>
</dbReference>
<sequence>KTLLAKAIANECQANFISVKISELLTMLFGGSETNIRDIFDEARQSAPCILFFDDLESIALCGSAGVGATNRIINQILTGMDDMDAEQNVFIIGATNRPDIIDSAILRPGRLDQFIYIPLPDENTRIGIFKVALRKSPVARDVDINSLANRTQGFSSADLIEICQRACKSAIRESIENETNREKLRLRQGQTIVDEDESDPVPEIRRDHFEETMKFARRSATDNDIRKYEIFARTLRQSSQGGHRS</sequence>